<accession>A0A8S5MS71</accession>
<dbReference type="EMBL" id="BK014975">
    <property type="protein sequence ID" value="DAD85173.1"/>
    <property type="molecule type" value="Genomic_DNA"/>
</dbReference>
<proteinExistence type="predicted"/>
<sequence length="165" mass="19564">MPRFPKEYRTPKWYDRCMEESNSEVYKTFIELIDADLQSREMHFEDYIYTYITKTPRRSSVAGAIRQLRLPPADLIPNFPCLSEEEATWLQWYAVNNTNGITRFKDKPGYAELIEKYLKKEEPPVPDIFAECEEGERPVIIRKRNQAIRKASRMLYLERAYALGV</sequence>
<protein>
    <submittedName>
        <fullName evidence="1">Uncharacterized protein</fullName>
    </submittedName>
</protein>
<name>A0A8S5MS71_9CAUD</name>
<reference evidence="1" key="1">
    <citation type="journal article" date="2021" name="Proc. Natl. Acad. Sci. U.S.A.">
        <title>A Catalog of Tens of Thousands of Viruses from Human Metagenomes Reveals Hidden Associations with Chronic Diseases.</title>
        <authorList>
            <person name="Tisza M.J."/>
            <person name="Buck C.B."/>
        </authorList>
    </citation>
    <scope>NUCLEOTIDE SEQUENCE</scope>
    <source>
        <strain evidence="1">CtwV53</strain>
    </source>
</reference>
<organism evidence="1">
    <name type="scientific">Podoviridae sp. ctwV53</name>
    <dbReference type="NCBI Taxonomy" id="2826587"/>
    <lineage>
        <taxon>Viruses</taxon>
        <taxon>Duplodnaviria</taxon>
        <taxon>Heunggongvirae</taxon>
        <taxon>Uroviricota</taxon>
        <taxon>Caudoviricetes</taxon>
    </lineage>
</organism>
<evidence type="ECO:0000313" key="1">
    <source>
        <dbReference type="EMBL" id="DAD85173.1"/>
    </source>
</evidence>